<accession>A0A5E4QN58</accession>
<evidence type="ECO:0000256" key="1">
    <source>
        <dbReference type="SAM" id="Phobius"/>
    </source>
</evidence>
<keyword evidence="1" id="KW-0472">Membrane</keyword>
<reference evidence="2 3" key="1">
    <citation type="submission" date="2017-07" db="EMBL/GenBank/DDBJ databases">
        <authorList>
            <person name="Talla V."/>
            <person name="Backstrom N."/>
        </authorList>
    </citation>
    <scope>NUCLEOTIDE SEQUENCE [LARGE SCALE GENOMIC DNA]</scope>
</reference>
<keyword evidence="1" id="KW-0812">Transmembrane</keyword>
<evidence type="ECO:0000313" key="2">
    <source>
        <dbReference type="EMBL" id="VVC99689.1"/>
    </source>
</evidence>
<sequence length="81" mass="9316">MSDLMQYMLATLGAFVMMGVLSCICCVCMKWSDLKLKNYVLDLARRRNYNIEEKLNKRTPCQSPHINENCTIMIPDVAIVL</sequence>
<organism evidence="2 3">
    <name type="scientific">Leptidea sinapis</name>
    <dbReference type="NCBI Taxonomy" id="189913"/>
    <lineage>
        <taxon>Eukaryota</taxon>
        <taxon>Metazoa</taxon>
        <taxon>Ecdysozoa</taxon>
        <taxon>Arthropoda</taxon>
        <taxon>Hexapoda</taxon>
        <taxon>Insecta</taxon>
        <taxon>Pterygota</taxon>
        <taxon>Neoptera</taxon>
        <taxon>Endopterygota</taxon>
        <taxon>Lepidoptera</taxon>
        <taxon>Glossata</taxon>
        <taxon>Ditrysia</taxon>
        <taxon>Papilionoidea</taxon>
        <taxon>Pieridae</taxon>
        <taxon>Dismorphiinae</taxon>
        <taxon>Leptidea</taxon>
    </lineage>
</organism>
<dbReference type="Proteomes" id="UP000324832">
    <property type="component" value="Unassembled WGS sequence"/>
</dbReference>
<keyword evidence="3" id="KW-1185">Reference proteome</keyword>
<feature type="transmembrane region" description="Helical" evidence="1">
    <location>
        <begin position="6"/>
        <end position="29"/>
    </location>
</feature>
<evidence type="ECO:0000313" key="3">
    <source>
        <dbReference type="Proteomes" id="UP000324832"/>
    </source>
</evidence>
<protein>
    <submittedName>
        <fullName evidence="2">Uncharacterized protein</fullName>
    </submittedName>
</protein>
<gene>
    <name evidence="2" type="ORF">LSINAPIS_LOCUS10516</name>
</gene>
<dbReference type="OrthoDB" id="7290345at2759"/>
<proteinExistence type="predicted"/>
<keyword evidence="1" id="KW-1133">Transmembrane helix</keyword>
<dbReference type="AlphaFoldDB" id="A0A5E4QN58"/>
<dbReference type="EMBL" id="FZQP02004278">
    <property type="protein sequence ID" value="VVC99689.1"/>
    <property type="molecule type" value="Genomic_DNA"/>
</dbReference>
<name>A0A5E4QN58_9NEOP</name>